<evidence type="ECO:0000313" key="13">
    <source>
        <dbReference type="Proteomes" id="UP000001208"/>
    </source>
</evidence>
<keyword evidence="3 9" id="KW-0132">Cell division</keyword>
<dbReference type="PROSITE" id="PS51898">
    <property type="entry name" value="TYR_RECOMBINASE"/>
    <property type="match status" value="1"/>
</dbReference>
<evidence type="ECO:0000256" key="6">
    <source>
        <dbReference type="ARBA" id="ARBA00023125"/>
    </source>
</evidence>
<evidence type="ECO:0000259" key="10">
    <source>
        <dbReference type="PROSITE" id="PS51898"/>
    </source>
</evidence>
<dbReference type="Gene3D" id="1.10.443.10">
    <property type="entry name" value="Intergrase catalytic core"/>
    <property type="match status" value="1"/>
</dbReference>
<dbReference type="HAMAP" id="MF_01808">
    <property type="entry name" value="Recomb_XerC_XerD"/>
    <property type="match status" value="1"/>
</dbReference>
<keyword evidence="7 9" id="KW-0233">DNA recombination</keyword>
<comment type="similarity">
    <text evidence="9">Belongs to the 'phage' integrase family. XerC subfamily.</text>
</comment>
<keyword evidence="8 9" id="KW-0131">Cell cycle</keyword>
<dbReference type="GO" id="GO:0009037">
    <property type="term" value="F:tyrosine-based site-specific recombinase activity"/>
    <property type="evidence" value="ECO:0007669"/>
    <property type="project" value="UniProtKB-UniRule"/>
</dbReference>
<feature type="active site" description="O-(3'-phospho-DNA)-tyrosine intermediate" evidence="9">
    <location>
        <position position="317"/>
    </location>
</feature>
<dbReference type="Pfam" id="PF02899">
    <property type="entry name" value="Phage_int_SAM_1"/>
    <property type="match status" value="1"/>
</dbReference>
<feature type="domain" description="Core-binding (CB)" evidence="11">
    <location>
        <begin position="8"/>
        <end position="100"/>
    </location>
</feature>
<dbReference type="AlphaFoldDB" id="B3QW74"/>
<dbReference type="OrthoDB" id="9801717at2"/>
<dbReference type="GO" id="GO:0051301">
    <property type="term" value="P:cell division"/>
    <property type="evidence" value="ECO:0007669"/>
    <property type="project" value="UniProtKB-KW"/>
</dbReference>
<evidence type="ECO:0000256" key="2">
    <source>
        <dbReference type="ARBA" id="ARBA00022490"/>
    </source>
</evidence>
<evidence type="ECO:0000256" key="4">
    <source>
        <dbReference type="ARBA" id="ARBA00022829"/>
    </source>
</evidence>
<organism evidence="12 13">
    <name type="scientific">Chloroherpeton thalassium (strain ATCC 35110 / GB-78)</name>
    <dbReference type="NCBI Taxonomy" id="517418"/>
    <lineage>
        <taxon>Bacteria</taxon>
        <taxon>Pseudomonadati</taxon>
        <taxon>Chlorobiota</taxon>
        <taxon>Chlorobiia</taxon>
        <taxon>Chlorobiales</taxon>
        <taxon>Chloroherpetonaceae</taxon>
        <taxon>Chloroherpeton</taxon>
    </lineage>
</organism>
<dbReference type="PANTHER" id="PTHR30349">
    <property type="entry name" value="PHAGE INTEGRASE-RELATED"/>
    <property type="match status" value="1"/>
</dbReference>
<dbReference type="NCBIfam" id="NF001399">
    <property type="entry name" value="PRK00283.1"/>
    <property type="match status" value="1"/>
</dbReference>
<keyword evidence="13" id="KW-1185">Reference proteome</keyword>
<comment type="function">
    <text evidence="9">Site-specific tyrosine recombinase, which acts by catalyzing the cutting and rejoining of the recombining DNA molecules. The XerC-XerD complex is essential to convert dimers of the bacterial chromosome into monomers to permit their segregation at cell division. It also contributes to the segregational stability of plasmids.</text>
</comment>
<dbReference type="Proteomes" id="UP000001208">
    <property type="component" value="Chromosome"/>
</dbReference>
<evidence type="ECO:0000256" key="7">
    <source>
        <dbReference type="ARBA" id="ARBA00023172"/>
    </source>
</evidence>
<dbReference type="eggNOG" id="COG4974">
    <property type="taxonomic scope" value="Bacteria"/>
</dbReference>
<dbReference type="GO" id="GO:0005737">
    <property type="term" value="C:cytoplasm"/>
    <property type="evidence" value="ECO:0007669"/>
    <property type="project" value="UniProtKB-SubCell"/>
</dbReference>
<dbReference type="InterPro" id="IPR004107">
    <property type="entry name" value="Integrase_SAM-like_N"/>
</dbReference>
<feature type="active site" evidence="9">
    <location>
        <position position="308"/>
    </location>
</feature>
<dbReference type="RefSeq" id="WP_012499271.1">
    <property type="nucleotide sequence ID" value="NC_011026.1"/>
</dbReference>
<evidence type="ECO:0000256" key="1">
    <source>
        <dbReference type="ARBA" id="ARBA00004496"/>
    </source>
</evidence>
<feature type="active site" evidence="9">
    <location>
        <position position="285"/>
    </location>
</feature>
<dbReference type="InterPro" id="IPR050090">
    <property type="entry name" value="Tyrosine_recombinase_XerCD"/>
</dbReference>
<gene>
    <name evidence="9" type="primary">xerC</name>
    <name evidence="12" type="ordered locus">Ctha_0718</name>
</gene>
<dbReference type="HOGENOM" id="CLU_027562_9_0_10"/>
<dbReference type="PROSITE" id="PS51900">
    <property type="entry name" value="CB"/>
    <property type="match status" value="1"/>
</dbReference>
<feature type="active site" evidence="9">
    <location>
        <position position="282"/>
    </location>
</feature>
<dbReference type="InterPro" id="IPR011010">
    <property type="entry name" value="DNA_brk_join_enz"/>
</dbReference>
<dbReference type="GO" id="GO:0006313">
    <property type="term" value="P:DNA transposition"/>
    <property type="evidence" value="ECO:0007669"/>
    <property type="project" value="UniProtKB-UniRule"/>
</dbReference>
<sequence length="336" mass="38795">MQDSLNTNAGHSQLTAFLKYLANERNMSAYTVTAYRKDLSQFLEFLKKEFELPSSQDISLADVETSTIRLFLGELLDAGYQSKSIGRKLASVKSFFKFLVYINHLPASPAANVTTPKAKKTLPTFLNETQTQTLFDEILDHFNEAFYHDNRAKKHEKVNTLEWDFRYNRDRAILEMFYSCGLRLAELIGLNIMELDFQNGFVKVLGKGRKQRIIPLGESAQKTLKNYLEIKKKFFEMKRSNVLEREAVFVTEKGKRVYPVLVQRLVKKYLSPVTEQKKKSPHVLRHTFATHLLNNGADLRSVSEMLGHSNLSTTEIYTHISFERLKQVYQQAHPKA</sequence>
<evidence type="ECO:0000259" key="11">
    <source>
        <dbReference type="PROSITE" id="PS51900"/>
    </source>
</evidence>
<evidence type="ECO:0000256" key="8">
    <source>
        <dbReference type="ARBA" id="ARBA00023306"/>
    </source>
</evidence>
<dbReference type="CDD" id="cd00798">
    <property type="entry name" value="INT_XerDC_C"/>
    <property type="match status" value="1"/>
</dbReference>
<proteinExistence type="inferred from homology"/>
<protein>
    <recommendedName>
        <fullName evidence="9">Tyrosine recombinase XerC</fullName>
    </recommendedName>
</protein>
<dbReference type="Gene3D" id="1.10.150.130">
    <property type="match status" value="1"/>
</dbReference>
<keyword evidence="4 9" id="KW-0159">Chromosome partition</keyword>
<evidence type="ECO:0000313" key="12">
    <source>
        <dbReference type="EMBL" id="ACF13187.1"/>
    </source>
</evidence>
<keyword evidence="2 9" id="KW-0963">Cytoplasm</keyword>
<dbReference type="KEGG" id="cts:Ctha_0718"/>
<keyword evidence="6 9" id="KW-0238">DNA-binding</keyword>
<name>B3QW74_CHLT3</name>
<dbReference type="SUPFAM" id="SSF56349">
    <property type="entry name" value="DNA breaking-rejoining enzymes"/>
    <property type="match status" value="1"/>
</dbReference>
<feature type="domain" description="Tyr recombinase" evidence="10">
    <location>
        <begin position="121"/>
        <end position="330"/>
    </location>
</feature>
<comment type="subcellular location">
    <subcellularLocation>
        <location evidence="1 9">Cytoplasm</location>
    </subcellularLocation>
</comment>
<keyword evidence="5 9" id="KW-0229">DNA integration</keyword>
<dbReference type="InterPro" id="IPR002104">
    <property type="entry name" value="Integrase_catalytic"/>
</dbReference>
<dbReference type="InterPro" id="IPR013762">
    <property type="entry name" value="Integrase-like_cat_sf"/>
</dbReference>
<dbReference type="Pfam" id="PF00589">
    <property type="entry name" value="Phage_integrase"/>
    <property type="match status" value="1"/>
</dbReference>
<dbReference type="EMBL" id="CP001100">
    <property type="protein sequence ID" value="ACF13187.1"/>
    <property type="molecule type" value="Genomic_DNA"/>
</dbReference>
<dbReference type="PANTHER" id="PTHR30349:SF77">
    <property type="entry name" value="TYROSINE RECOMBINASE XERC"/>
    <property type="match status" value="1"/>
</dbReference>
<accession>B3QW74</accession>
<comment type="subunit">
    <text evidence="9">Forms a cyclic heterotetrameric complex composed of two molecules of XerC and two molecules of XerD.</text>
</comment>
<evidence type="ECO:0000256" key="5">
    <source>
        <dbReference type="ARBA" id="ARBA00022908"/>
    </source>
</evidence>
<dbReference type="InterPro" id="IPR044068">
    <property type="entry name" value="CB"/>
</dbReference>
<dbReference type="InterPro" id="IPR010998">
    <property type="entry name" value="Integrase_recombinase_N"/>
</dbReference>
<reference evidence="12 13" key="1">
    <citation type="submission" date="2008-06" db="EMBL/GenBank/DDBJ databases">
        <title>Complete sequence of Chloroherpeton thalassium ATCC 35110.</title>
        <authorList>
            <consortium name="US DOE Joint Genome Institute"/>
            <person name="Lucas S."/>
            <person name="Copeland A."/>
            <person name="Lapidus A."/>
            <person name="Glavina del Rio T."/>
            <person name="Dalin E."/>
            <person name="Tice H."/>
            <person name="Bruce D."/>
            <person name="Goodwin L."/>
            <person name="Pitluck S."/>
            <person name="Schmutz J."/>
            <person name="Larimer F."/>
            <person name="Land M."/>
            <person name="Hauser L."/>
            <person name="Kyrpides N."/>
            <person name="Mikhailova N."/>
            <person name="Liu Z."/>
            <person name="Li T."/>
            <person name="Zhao F."/>
            <person name="Overmann J."/>
            <person name="Bryant D.A."/>
            <person name="Richardson P."/>
        </authorList>
    </citation>
    <scope>NUCLEOTIDE SEQUENCE [LARGE SCALE GENOMIC DNA]</scope>
    <source>
        <strain evidence="13">ATCC 35110 / GB-78</strain>
    </source>
</reference>
<dbReference type="GO" id="GO:0003677">
    <property type="term" value="F:DNA binding"/>
    <property type="evidence" value="ECO:0007669"/>
    <property type="project" value="UniProtKB-UniRule"/>
</dbReference>
<feature type="active site" evidence="9">
    <location>
        <position position="183"/>
    </location>
</feature>
<dbReference type="InterPro" id="IPR023009">
    <property type="entry name" value="Tyrosine_recombinase_XerC/XerD"/>
</dbReference>
<dbReference type="STRING" id="517418.Ctha_0718"/>
<dbReference type="GO" id="GO:0007059">
    <property type="term" value="P:chromosome segregation"/>
    <property type="evidence" value="ECO:0007669"/>
    <property type="project" value="UniProtKB-UniRule"/>
</dbReference>
<evidence type="ECO:0000256" key="3">
    <source>
        <dbReference type="ARBA" id="ARBA00022618"/>
    </source>
</evidence>
<evidence type="ECO:0000256" key="9">
    <source>
        <dbReference type="HAMAP-Rule" id="MF_01808"/>
    </source>
</evidence>
<feature type="active site" evidence="9">
    <location>
        <position position="207"/>
    </location>
</feature>